<evidence type="ECO:0000256" key="4">
    <source>
        <dbReference type="ARBA" id="ARBA00022963"/>
    </source>
</evidence>
<dbReference type="InterPro" id="IPR000073">
    <property type="entry name" value="AB_hydrolase_1"/>
</dbReference>
<proteinExistence type="inferred from homology"/>
<dbReference type="EMBL" id="JALNTZ010000003">
    <property type="protein sequence ID" value="KAJ3658246.1"/>
    <property type="molecule type" value="Genomic_DNA"/>
</dbReference>
<evidence type="ECO:0000256" key="2">
    <source>
        <dbReference type="ARBA" id="ARBA00022729"/>
    </source>
</evidence>
<feature type="domain" description="AB hydrolase-1" evidence="8">
    <location>
        <begin position="499"/>
        <end position="620"/>
    </location>
</feature>
<sequence length="1183" mass="134670">MLLILVFQIVLCSISATGFTIHQENNACSSLKYYPVKAFSSHCYVNPNVLASTPEMIKLNGYKYGTYKVVSEDGYTSLIFRVLPHDGGRNRQPVILEHGVQVNSAVWTWMGNRSLAFVLTDAGYDVWLMNQRDSGYTTHNKYKTSDYKFWANSLDDVATKGVPAMLNTVATATNKSGSIIYIGHSRGSTLAFMYASENPKEAQKFLRGVVALSPIAYLNPNLVVRVLCNLAPIIGKVLELLRISVINYPVGLTIGFYQTLCTNLPYFCKLILLLTSGSVNQFQPNDLLAFFSIFPISLSVMETLQYAQIYRSGKFQKYNYGKKQNLLKYQQQEPPLYNLGNFKLPIYMYYGKRDILIKEKSVKRIFKELGSTEKRYSSAPVGINKKKLQFGHNDFIWSKDIQELFYKDLLRTLILYSTPTTSFTYHKENNACPRLLYYPVKAFTSRCYYNPNVLSSTPEMIQQNGYKCGTYKVVTDDGYTSLMFRVLPQVDDGGEKGQPIVLEHGVQVNSAVWTWMGDRSLAFVLARAGYDVWLVNQRDSGYTTHDKYKTSDSRFWASSLDDMASKGVPAILNTVATATNKSGSVIYIGHSRGSILGFMYASEYPDEAQKFLRGVVALAPVAYFDFSLHFRIVAYLAPIILPRISVLNYPVKYSIKFYQILCTNLPHVCELILLAVSGSVYQFLPDDLLAFFSIFPVSLSSMQVSHIVQLFRSGRFQKYDYGRKENLLKYGQEVPPLYNLSNFKLPAYLFYGKKDIFMKEKSVKRTFEEIGSSEKGYFSVPIGNDDTKLQFGHNDFILSRYIEELFYKDLLKPESIKLNGYKYATYKVVSEDGYTSLMFRVLPQDNHGRKGPPVVLEHGIQTNSAIWTYRGNKSLAFVLTEAGYDVWLVNQRDSGYTTHNKYKPSDYNFWATSMDDVASKGVPAILNTIATATNKSSSIIYIGHSRGSTLVFMYASENPEEAQKLLRGVVALSPIVYLNPNLVVRVLCYLAPIIGKVLELLRIPVLNYPVGLTIGFYQILCTNLPYFCKLILLLTSGSANQFPPGDLLAVFSNFPITISVMHILQYAQIYRSGKFQKYNYGKKQNMLKYQQEEPPLYNLGNFKLPIYMYYGQRDILIKKKSVERVFKELGSTEKEYFSTPVGIDDKKLQFGHNDFVWSRYIEELFYKDLLRTLSKLQPKFSLE</sequence>
<name>A0AA38IN27_9CUCU</name>
<evidence type="ECO:0000256" key="3">
    <source>
        <dbReference type="ARBA" id="ARBA00022801"/>
    </source>
</evidence>
<feature type="signal peptide" evidence="7">
    <location>
        <begin position="1"/>
        <end position="18"/>
    </location>
</feature>
<dbReference type="SUPFAM" id="SSF53474">
    <property type="entry name" value="alpha/beta-Hydrolases"/>
    <property type="match status" value="3"/>
</dbReference>
<dbReference type="PANTHER" id="PTHR11005">
    <property type="entry name" value="LYSOSOMAL ACID LIPASE-RELATED"/>
    <property type="match status" value="1"/>
</dbReference>
<evidence type="ECO:0000259" key="8">
    <source>
        <dbReference type="Pfam" id="PF00561"/>
    </source>
</evidence>
<feature type="chain" id="PRO_5041207666" description="AB hydrolase-1 domain-containing protein" evidence="7">
    <location>
        <begin position="19"/>
        <end position="1183"/>
    </location>
</feature>
<keyword evidence="3" id="KW-0378">Hydrolase</keyword>
<feature type="domain" description="AB hydrolase-1" evidence="8">
    <location>
        <begin position="93"/>
        <end position="371"/>
    </location>
</feature>
<evidence type="ECO:0000313" key="10">
    <source>
        <dbReference type="Proteomes" id="UP001168821"/>
    </source>
</evidence>
<keyword evidence="10" id="KW-1185">Reference proteome</keyword>
<evidence type="ECO:0000256" key="6">
    <source>
        <dbReference type="ARBA" id="ARBA00023180"/>
    </source>
</evidence>
<evidence type="ECO:0000256" key="5">
    <source>
        <dbReference type="ARBA" id="ARBA00023098"/>
    </source>
</evidence>
<keyword evidence="2 7" id="KW-0732">Signal</keyword>
<comment type="caution">
    <text evidence="9">The sequence shown here is derived from an EMBL/GenBank/DDBJ whole genome shotgun (WGS) entry which is preliminary data.</text>
</comment>
<keyword evidence="5" id="KW-0443">Lipid metabolism</keyword>
<evidence type="ECO:0000313" key="9">
    <source>
        <dbReference type="EMBL" id="KAJ3658246.1"/>
    </source>
</evidence>
<evidence type="ECO:0000256" key="1">
    <source>
        <dbReference type="ARBA" id="ARBA00010701"/>
    </source>
</evidence>
<accession>A0AA38IN27</accession>
<dbReference type="FunFam" id="3.40.50.1820:FF:000057">
    <property type="entry name" value="Lipase"/>
    <property type="match status" value="3"/>
</dbReference>
<dbReference type="AlphaFoldDB" id="A0AA38IN27"/>
<dbReference type="Gene3D" id="3.40.50.1820">
    <property type="entry name" value="alpha/beta hydrolase"/>
    <property type="match status" value="3"/>
</dbReference>
<dbReference type="GO" id="GO:0016787">
    <property type="term" value="F:hydrolase activity"/>
    <property type="evidence" value="ECO:0007669"/>
    <property type="project" value="UniProtKB-KW"/>
</dbReference>
<dbReference type="InterPro" id="IPR029058">
    <property type="entry name" value="AB_hydrolase_fold"/>
</dbReference>
<dbReference type="Proteomes" id="UP001168821">
    <property type="component" value="Unassembled WGS sequence"/>
</dbReference>
<dbReference type="Pfam" id="PF00561">
    <property type="entry name" value="Abhydrolase_1"/>
    <property type="match status" value="3"/>
</dbReference>
<evidence type="ECO:0000256" key="7">
    <source>
        <dbReference type="SAM" id="SignalP"/>
    </source>
</evidence>
<keyword evidence="4" id="KW-0442">Lipid degradation</keyword>
<dbReference type="GO" id="GO:0016042">
    <property type="term" value="P:lipid catabolic process"/>
    <property type="evidence" value="ECO:0007669"/>
    <property type="project" value="UniProtKB-KW"/>
</dbReference>
<organism evidence="9 10">
    <name type="scientific">Zophobas morio</name>
    <dbReference type="NCBI Taxonomy" id="2755281"/>
    <lineage>
        <taxon>Eukaryota</taxon>
        <taxon>Metazoa</taxon>
        <taxon>Ecdysozoa</taxon>
        <taxon>Arthropoda</taxon>
        <taxon>Hexapoda</taxon>
        <taxon>Insecta</taxon>
        <taxon>Pterygota</taxon>
        <taxon>Neoptera</taxon>
        <taxon>Endopterygota</taxon>
        <taxon>Coleoptera</taxon>
        <taxon>Polyphaga</taxon>
        <taxon>Cucujiformia</taxon>
        <taxon>Tenebrionidae</taxon>
        <taxon>Zophobas</taxon>
    </lineage>
</organism>
<feature type="domain" description="AB hydrolase-1" evidence="8">
    <location>
        <begin position="852"/>
        <end position="1125"/>
    </location>
</feature>
<protein>
    <recommendedName>
        <fullName evidence="8">AB hydrolase-1 domain-containing protein</fullName>
    </recommendedName>
</protein>
<comment type="similarity">
    <text evidence="1">Belongs to the AB hydrolase superfamily. Lipase family.</text>
</comment>
<reference evidence="9" key="1">
    <citation type="journal article" date="2023" name="G3 (Bethesda)">
        <title>Whole genome assemblies of Zophobas morio and Tenebrio molitor.</title>
        <authorList>
            <person name="Kaur S."/>
            <person name="Stinson S.A."/>
            <person name="diCenzo G.C."/>
        </authorList>
    </citation>
    <scope>NUCLEOTIDE SEQUENCE</scope>
    <source>
        <strain evidence="9">QUZm001</strain>
    </source>
</reference>
<keyword evidence="6" id="KW-0325">Glycoprotein</keyword>
<gene>
    <name evidence="9" type="ORF">Zmor_009998</name>
</gene>